<dbReference type="InterPro" id="IPR007047">
    <property type="entry name" value="Flp_Fap"/>
</dbReference>
<reference evidence="2 3" key="1">
    <citation type="submission" date="2019-12" db="EMBL/GenBank/DDBJ databases">
        <title>Novel species isolated from a subtropical stream in China.</title>
        <authorList>
            <person name="Lu H."/>
        </authorList>
    </citation>
    <scope>NUCLEOTIDE SEQUENCE [LARGE SCALE GENOMIC DNA]</scope>
    <source>
        <strain evidence="2 3">DS3</strain>
    </source>
</reference>
<dbReference type="Pfam" id="PF04964">
    <property type="entry name" value="Flp_Fap"/>
    <property type="match status" value="1"/>
</dbReference>
<name>A0A6N9HIH2_9BURK</name>
<comment type="caution">
    <text evidence="2">The sequence shown here is derived from an EMBL/GenBank/DDBJ whole genome shotgun (WGS) entry which is preliminary data.</text>
</comment>
<evidence type="ECO:0000256" key="1">
    <source>
        <dbReference type="SAM" id="Phobius"/>
    </source>
</evidence>
<evidence type="ECO:0000313" key="3">
    <source>
        <dbReference type="Proteomes" id="UP000448575"/>
    </source>
</evidence>
<protein>
    <submittedName>
        <fullName evidence="2">Flp family type IVb pilin</fullName>
    </submittedName>
</protein>
<evidence type="ECO:0000313" key="2">
    <source>
        <dbReference type="EMBL" id="MYN03077.1"/>
    </source>
</evidence>
<gene>
    <name evidence="2" type="ORF">GTP41_13285</name>
</gene>
<keyword evidence="1" id="KW-0812">Transmembrane</keyword>
<keyword evidence="3" id="KW-1185">Reference proteome</keyword>
<dbReference type="AlphaFoldDB" id="A0A6N9HIH2"/>
<dbReference type="EMBL" id="WWCJ01000008">
    <property type="protein sequence ID" value="MYN03077.1"/>
    <property type="molecule type" value="Genomic_DNA"/>
</dbReference>
<keyword evidence="1" id="KW-1133">Transmembrane helix</keyword>
<accession>A0A6N9HIH2</accession>
<sequence>MQNPIERFLRNDSAVTAIEYALLAGLIAVIIVASITFVGTQVQALFNYVSSKVDQAIS</sequence>
<proteinExistence type="predicted"/>
<feature type="transmembrane region" description="Helical" evidence="1">
    <location>
        <begin position="20"/>
        <end position="42"/>
    </location>
</feature>
<organism evidence="2 3">
    <name type="scientific">Pseudoduganella guangdongensis</name>
    <dbReference type="NCBI Taxonomy" id="2692179"/>
    <lineage>
        <taxon>Bacteria</taxon>
        <taxon>Pseudomonadati</taxon>
        <taxon>Pseudomonadota</taxon>
        <taxon>Betaproteobacteria</taxon>
        <taxon>Burkholderiales</taxon>
        <taxon>Oxalobacteraceae</taxon>
        <taxon>Telluria group</taxon>
        <taxon>Pseudoduganella</taxon>
    </lineage>
</organism>
<dbReference type="RefSeq" id="WP_161026052.1">
    <property type="nucleotide sequence ID" value="NZ_WWCJ01000008.1"/>
</dbReference>
<dbReference type="Proteomes" id="UP000448575">
    <property type="component" value="Unassembled WGS sequence"/>
</dbReference>
<keyword evidence="1" id="KW-0472">Membrane</keyword>